<evidence type="ECO:0000313" key="2">
    <source>
        <dbReference type="EMBL" id="KZE77089.1"/>
    </source>
</evidence>
<evidence type="ECO:0000313" key="3">
    <source>
        <dbReference type="Proteomes" id="UP000076563"/>
    </source>
</evidence>
<feature type="transmembrane region" description="Helical" evidence="1">
    <location>
        <begin position="90"/>
        <end position="106"/>
    </location>
</feature>
<dbReference type="AlphaFoldDB" id="A0A161RZC9"/>
<protein>
    <recommendedName>
        <fullName evidence="4">HXXEE domain-containing protein</fullName>
    </recommendedName>
</protein>
<dbReference type="EMBL" id="LQRA01000065">
    <property type="protein sequence ID" value="KZE77089.1"/>
    <property type="molecule type" value="Genomic_DNA"/>
</dbReference>
<dbReference type="eggNOG" id="ENOG5030UHW">
    <property type="taxonomic scope" value="Bacteria"/>
</dbReference>
<feature type="transmembrane region" description="Helical" evidence="1">
    <location>
        <begin position="14"/>
        <end position="37"/>
    </location>
</feature>
<comment type="caution">
    <text evidence="2">The sequence shown here is derived from an EMBL/GenBank/DDBJ whole genome shotgun (WGS) entry which is preliminary data.</text>
</comment>
<dbReference type="Pfam" id="PF13787">
    <property type="entry name" value="HXXEE"/>
    <property type="match status" value="1"/>
</dbReference>
<dbReference type="Proteomes" id="UP000076563">
    <property type="component" value="Unassembled WGS sequence"/>
</dbReference>
<keyword evidence="1" id="KW-0472">Membrane</keyword>
<feature type="transmembrane region" description="Helical" evidence="1">
    <location>
        <begin position="150"/>
        <end position="172"/>
    </location>
</feature>
<feature type="transmembrane region" description="Helical" evidence="1">
    <location>
        <begin position="118"/>
        <end position="138"/>
    </location>
</feature>
<organism evidence="2 3">
    <name type="scientific">Paenibacillus elgii</name>
    <dbReference type="NCBI Taxonomy" id="189691"/>
    <lineage>
        <taxon>Bacteria</taxon>
        <taxon>Bacillati</taxon>
        <taxon>Bacillota</taxon>
        <taxon>Bacilli</taxon>
        <taxon>Bacillales</taxon>
        <taxon>Paenibacillaceae</taxon>
        <taxon>Paenibacillus</taxon>
    </lineage>
</organism>
<keyword evidence="1" id="KW-1133">Transmembrane helix</keyword>
<gene>
    <name evidence="2" type="ORF">AV654_22645</name>
</gene>
<reference evidence="3" key="1">
    <citation type="submission" date="2016-01" db="EMBL/GenBank/DDBJ databases">
        <title>Draft genome of Chromobacterium sp. F49.</title>
        <authorList>
            <person name="Hong K.W."/>
        </authorList>
    </citation>
    <scope>NUCLEOTIDE SEQUENCE [LARGE SCALE GENOMIC DNA]</scope>
    <source>
        <strain evidence="3">M63</strain>
    </source>
</reference>
<keyword evidence="3" id="KW-1185">Reference proteome</keyword>
<dbReference type="OrthoDB" id="5195477at2"/>
<dbReference type="InterPro" id="IPR025671">
    <property type="entry name" value="HXXEE"/>
</dbReference>
<proteinExistence type="predicted"/>
<dbReference type="RefSeq" id="WP_063184050.1">
    <property type="nucleotide sequence ID" value="NZ_LQRA01000065.1"/>
</dbReference>
<dbReference type="STRING" id="1007103.GCA_000213315_04227"/>
<name>A0A161RZC9_9BACL</name>
<feature type="transmembrane region" description="Helical" evidence="1">
    <location>
        <begin position="58"/>
        <end position="84"/>
    </location>
</feature>
<evidence type="ECO:0000256" key="1">
    <source>
        <dbReference type="SAM" id="Phobius"/>
    </source>
</evidence>
<accession>A0A161RZC9</accession>
<sequence>MLALLDDWISLHTLIWLLPVAFFLHDGEEIVVVERWIRPRKRTLAPWMQRAMNWDKSITVQFATAVALIGSLICLGADIAATAVEDGGKLGPVFVGMVAVMLLDGIKHVGLSLGKRSYTVGAVTAALVEIPYASYALYRFYEADLVESAALWLGIGIVLPLVFLLIGIGFTFGRWIAPYRRPVAGPGRRL</sequence>
<keyword evidence="1" id="KW-0812">Transmembrane</keyword>
<evidence type="ECO:0008006" key="4">
    <source>
        <dbReference type="Google" id="ProtNLM"/>
    </source>
</evidence>